<comment type="caution">
    <text evidence="5">The sequence shown here is derived from an EMBL/GenBank/DDBJ whole genome shotgun (WGS) entry which is preliminary data.</text>
</comment>
<evidence type="ECO:0000313" key="6">
    <source>
        <dbReference type="Proteomes" id="UP001174997"/>
    </source>
</evidence>
<dbReference type="InterPro" id="IPR001253">
    <property type="entry name" value="TIF_eIF-1A"/>
</dbReference>
<sequence length="142" mass="16109">MAKSKRNILATAQVTLTPPEELTESQSIARVLQVEGSNLYICELPNTKTVVVELEPRFRSTIYTKRGGYVLVDLASAAERPATSRVVGDIINIVRDEKEWRKKPYWPKAFEKKTYDDDSDSEEEESNVGKMPPSDSEDDDER</sequence>
<name>A0AA39YKY4_9PEZI</name>
<comment type="similarity">
    <text evidence="1">Belongs to the EIF1AD family.</text>
</comment>
<protein>
    <recommendedName>
        <fullName evidence="4">S1-like domain-containing protein</fullName>
    </recommendedName>
</protein>
<dbReference type="Gene3D" id="2.40.50.140">
    <property type="entry name" value="Nucleic acid-binding proteins"/>
    <property type="match status" value="1"/>
</dbReference>
<evidence type="ECO:0000313" key="5">
    <source>
        <dbReference type="EMBL" id="KAK0653441.1"/>
    </source>
</evidence>
<feature type="compositionally biased region" description="Acidic residues" evidence="3">
    <location>
        <begin position="117"/>
        <end position="126"/>
    </location>
</feature>
<accession>A0AA39YKY4</accession>
<dbReference type="AlphaFoldDB" id="A0AA39YKY4"/>
<dbReference type="Pfam" id="PF01176">
    <property type="entry name" value="eIF-1a"/>
    <property type="match status" value="1"/>
</dbReference>
<evidence type="ECO:0000256" key="1">
    <source>
        <dbReference type="ARBA" id="ARBA00007340"/>
    </source>
</evidence>
<evidence type="ECO:0000256" key="3">
    <source>
        <dbReference type="SAM" id="MobiDB-lite"/>
    </source>
</evidence>
<evidence type="ECO:0000256" key="2">
    <source>
        <dbReference type="ARBA" id="ARBA00022884"/>
    </source>
</evidence>
<dbReference type="PANTHER" id="PTHR21641">
    <property type="entry name" value="TRANSLATION INITIATION FACTOR-RELATED"/>
    <property type="match status" value="1"/>
</dbReference>
<dbReference type="Proteomes" id="UP001174997">
    <property type="component" value="Unassembled WGS sequence"/>
</dbReference>
<dbReference type="GO" id="GO:0003723">
    <property type="term" value="F:RNA binding"/>
    <property type="evidence" value="ECO:0007669"/>
    <property type="project" value="UniProtKB-KW"/>
</dbReference>
<dbReference type="SMART" id="SM00652">
    <property type="entry name" value="eIF1a"/>
    <property type="match status" value="1"/>
</dbReference>
<reference evidence="5" key="1">
    <citation type="submission" date="2023-06" db="EMBL/GenBank/DDBJ databases">
        <title>Genome-scale phylogeny and comparative genomics of the fungal order Sordariales.</title>
        <authorList>
            <consortium name="Lawrence Berkeley National Laboratory"/>
            <person name="Hensen N."/>
            <person name="Bonometti L."/>
            <person name="Westerberg I."/>
            <person name="Brannstrom I.O."/>
            <person name="Guillou S."/>
            <person name="Cros-Aarteil S."/>
            <person name="Calhoun S."/>
            <person name="Haridas S."/>
            <person name="Kuo A."/>
            <person name="Mondo S."/>
            <person name="Pangilinan J."/>
            <person name="Riley R."/>
            <person name="Labutti K."/>
            <person name="Andreopoulos B."/>
            <person name="Lipzen A."/>
            <person name="Chen C."/>
            <person name="Yanf M."/>
            <person name="Daum C."/>
            <person name="Ng V."/>
            <person name="Clum A."/>
            <person name="Steindorff A."/>
            <person name="Ohm R."/>
            <person name="Martin F."/>
            <person name="Silar P."/>
            <person name="Natvig D."/>
            <person name="Lalanne C."/>
            <person name="Gautier V."/>
            <person name="Ament-Velasquez S.L."/>
            <person name="Kruys A."/>
            <person name="Hutchinson M.I."/>
            <person name="Powell A.J."/>
            <person name="Barry K."/>
            <person name="Miller A.N."/>
            <person name="Grigoriev I.V."/>
            <person name="Debuchy R."/>
            <person name="Gladieux P."/>
            <person name="Thoren M.H."/>
            <person name="Johannesson H."/>
        </authorList>
    </citation>
    <scope>NUCLEOTIDE SEQUENCE</scope>
    <source>
        <strain evidence="5">CBS 307.81</strain>
    </source>
</reference>
<dbReference type="PANTHER" id="PTHR21641:SF0">
    <property type="entry name" value="RNA-BINDING PROTEIN EIF1AD-RELATED"/>
    <property type="match status" value="1"/>
</dbReference>
<dbReference type="SUPFAM" id="SSF50249">
    <property type="entry name" value="Nucleic acid-binding proteins"/>
    <property type="match status" value="1"/>
</dbReference>
<evidence type="ECO:0000259" key="4">
    <source>
        <dbReference type="Pfam" id="PF01176"/>
    </source>
</evidence>
<dbReference type="InterPro" id="IPR039294">
    <property type="entry name" value="EIF1AD"/>
</dbReference>
<feature type="region of interest" description="Disordered" evidence="3">
    <location>
        <begin position="111"/>
        <end position="142"/>
    </location>
</feature>
<dbReference type="GO" id="GO:0003743">
    <property type="term" value="F:translation initiation factor activity"/>
    <property type="evidence" value="ECO:0007669"/>
    <property type="project" value="InterPro"/>
</dbReference>
<dbReference type="GO" id="GO:0005634">
    <property type="term" value="C:nucleus"/>
    <property type="evidence" value="ECO:0007669"/>
    <property type="project" value="TreeGrafter"/>
</dbReference>
<dbReference type="InterPro" id="IPR012340">
    <property type="entry name" value="NA-bd_OB-fold"/>
</dbReference>
<feature type="domain" description="S1-like" evidence="4">
    <location>
        <begin position="26"/>
        <end position="92"/>
    </location>
</feature>
<keyword evidence="6" id="KW-1185">Reference proteome</keyword>
<dbReference type="InterPro" id="IPR006196">
    <property type="entry name" value="RNA-binding_domain_S1_IF1"/>
</dbReference>
<dbReference type="EMBL" id="JAULSY010000279">
    <property type="protein sequence ID" value="KAK0653441.1"/>
    <property type="molecule type" value="Genomic_DNA"/>
</dbReference>
<keyword evidence="2" id="KW-0694">RNA-binding</keyword>
<organism evidence="5 6">
    <name type="scientific">Cercophora samala</name>
    <dbReference type="NCBI Taxonomy" id="330535"/>
    <lineage>
        <taxon>Eukaryota</taxon>
        <taxon>Fungi</taxon>
        <taxon>Dikarya</taxon>
        <taxon>Ascomycota</taxon>
        <taxon>Pezizomycotina</taxon>
        <taxon>Sordariomycetes</taxon>
        <taxon>Sordariomycetidae</taxon>
        <taxon>Sordariales</taxon>
        <taxon>Lasiosphaeriaceae</taxon>
        <taxon>Cercophora</taxon>
    </lineage>
</organism>
<proteinExistence type="inferred from homology"/>
<gene>
    <name evidence="5" type="ORF">QBC41DRAFT_66945</name>
</gene>